<dbReference type="EMBL" id="BPLR01019986">
    <property type="protein sequence ID" value="GIX73779.1"/>
    <property type="molecule type" value="Genomic_DNA"/>
</dbReference>
<evidence type="ECO:0000313" key="1">
    <source>
        <dbReference type="EMBL" id="GIX73779.1"/>
    </source>
</evidence>
<reference evidence="1 2" key="1">
    <citation type="submission" date="2021-06" db="EMBL/GenBank/DDBJ databases">
        <title>Caerostris extrusa draft genome.</title>
        <authorList>
            <person name="Kono N."/>
            <person name="Arakawa K."/>
        </authorList>
    </citation>
    <scope>NUCLEOTIDE SEQUENCE [LARGE SCALE GENOMIC DNA]</scope>
</reference>
<protein>
    <submittedName>
        <fullName evidence="1">Uncharacterized protein</fullName>
    </submittedName>
</protein>
<gene>
    <name evidence="1" type="ORF">CEXT_475141</name>
</gene>
<proteinExistence type="predicted"/>
<evidence type="ECO:0000313" key="2">
    <source>
        <dbReference type="Proteomes" id="UP001054945"/>
    </source>
</evidence>
<accession>A0AAV4MN58</accession>
<organism evidence="1 2">
    <name type="scientific">Caerostris extrusa</name>
    <name type="common">Bark spider</name>
    <name type="synonym">Caerostris bankana</name>
    <dbReference type="NCBI Taxonomy" id="172846"/>
    <lineage>
        <taxon>Eukaryota</taxon>
        <taxon>Metazoa</taxon>
        <taxon>Ecdysozoa</taxon>
        <taxon>Arthropoda</taxon>
        <taxon>Chelicerata</taxon>
        <taxon>Arachnida</taxon>
        <taxon>Araneae</taxon>
        <taxon>Araneomorphae</taxon>
        <taxon>Entelegynae</taxon>
        <taxon>Araneoidea</taxon>
        <taxon>Araneidae</taxon>
        <taxon>Caerostris</taxon>
    </lineage>
</organism>
<dbReference type="AlphaFoldDB" id="A0AAV4MN58"/>
<name>A0AAV4MN58_CAEEX</name>
<dbReference type="Proteomes" id="UP001054945">
    <property type="component" value="Unassembled WGS sequence"/>
</dbReference>
<comment type="caution">
    <text evidence="1">The sequence shown here is derived from an EMBL/GenBank/DDBJ whole genome shotgun (WGS) entry which is preliminary data.</text>
</comment>
<keyword evidence="2" id="KW-1185">Reference proteome</keyword>
<sequence length="167" mass="19425">MILPSSHTFYCHFEIDSGEHIPLRNMHCEGKTNESKHQKFIHLSYLQAPPSIRTFFSGHSLRTRACISVVRGPRDEISSSGDRMERTGHQQTTTTTEWPAVNWVYCGQRRNHHLKRENWIPCWSLGFKDERSFLTECPWAECLDVCPFSNKKSILNIHDGLLLWGKI</sequence>